<evidence type="ECO:0000313" key="6">
    <source>
        <dbReference type="Proteomes" id="UP001249851"/>
    </source>
</evidence>
<evidence type="ECO:0000256" key="4">
    <source>
        <dbReference type="SAM" id="MobiDB-lite"/>
    </source>
</evidence>
<dbReference type="PRINTS" id="PR00320">
    <property type="entry name" value="GPROTEINBRPT"/>
</dbReference>
<dbReference type="Pfam" id="PF00400">
    <property type="entry name" value="WD40"/>
    <property type="match status" value="7"/>
</dbReference>
<dbReference type="InterPro" id="IPR001680">
    <property type="entry name" value="WD40_rpt"/>
</dbReference>
<dbReference type="PROSITE" id="PS50294">
    <property type="entry name" value="WD_REPEATS_REGION"/>
    <property type="match status" value="3"/>
</dbReference>
<dbReference type="Proteomes" id="UP001249851">
    <property type="component" value="Unassembled WGS sequence"/>
</dbReference>
<dbReference type="PROSITE" id="PS50082">
    <property type="entry name" value="WD_REPEATS_2"/>
    <property type="match status" value="5"/>
</dbReference>
<dbReference type="PROSITE" id="PS00678">
    <property type="entry name" value="WD_REPEATS_1"/>
    <property type="match status" value="2"/>
</dbReference>
<organism evidence="5 6">
    <name type="scientific">Acropora cervicornis</name>
    <name type="common">Staghorn coral</name>
    <dbReference type="NCBI Taxonomy" id="6130"/>
    <lineage>
        <taxon>Eukaryota</taxon>
        <taxon>Metazoa</taxon>
        <taxon>Cnidaria</taxon>
        <taxon>Anthozoa</taxon>
        <taxon>Hexacorallia</taxon>
        <taxon>Scleractinia</taxon>
        <taxon>Astrocoeniina</taxon>
        <taxon>Acroporidae</taxon>
        <taxon>Acropora</taxon>
    </lineage>
</organism>
<feature type="repeat" description="WD" evidence="3">
    <location>
        <begin position="101"/>
        <end position="142"/>
    </location>
</feature>
<dbReference type="EMBL" id="JARQWQ010000029">
    <property type="protein sequence ID" value="KAK2562343.1"/>
    <property type="molecule type" value="Genomic_DNA"/>
</dbReference>
<feature type="repeat" description="WD" evidence="3">
    <location>
        <begin position="143"/>
        <end position="187"/>
    </location>
</feature>
<dbReference type="PANTHER" id="PTHR22847:SF637">
    <property type="entry name" value="WD REPEAT DOMAIN 5B"/>
    <property type="match status" value="1"/>
</dbReference>
<protein>
    <submittedName>
        <fullName evidence="5">WD repeat-containing protein</fullName>
    </submittedName>
</protein>
<dbReference type="CDD" id="cd00200">
    <property type="entry name" value="WD40"/>
    <property type="match status" value="1"/>
</dbReference>
<dbReference type="GO" id="GO:0005634">
    <property type="term" value="C:nucleus"/>
    <property type="evidence" value="ECO:0007669"/>
    <property type="project" value="TreeGrafter"/>
</dbReference>
<feature type="repeat" description="WD" evidence="3">
    <location>
        <begin position="53"/>
        <end position="100"/>
    </location>
</feature>
<dbReference type="InterPro" id="IPR020472">
    <property type="entry name" value="WD40_PAC1"/>
</dbReference>
<dbReference type="InterPro" id="IPR015943">
    <property type="entry name" value="WD40/YVTN_repeat-like_dom_sf"/>
</dbReference>
<accession>A0AAD9QJC3</accession>
<keyword evidence="6" id="KW-1185">Reference proteome</keyword>
<dbReference type="Gene3D" id="2.130.10.10">
    <property type="entry name" value="YVTN repeat-like/Quinoprotein amine dehydrogenase"/>
    <property type="match status" value="3"/>
</dbReference>
<dbReference type="PANTHER" id="PTHR22847">
    <property type="entry name" value="WD40 REPEAT PROTEIN"/>
    <property type="match status" value="1"/>
</dbReference>
<name>A0AAD9QJC3_ACRCE</name>
<sequence>MSVSAEEQTRLCGHKWHISRLEFSPGGLHLASASWDKTVRIWDLSTLESIFVLRHHRNPVTCLSWQPTFGGVGVLGLLASGSADNTVALWNGETGKLRKTFSYHKGWVLGTSFSSDGSLLASASWDKSVCVVDARTGQLVHKCVGHSTGVWTCSFQTGSSSTDLLCSGADDGSLKIWDTRTGYSVASLVGAHDDSVKSCAWSPDGGYIASGATDNKIALWEPRSGTLLSKIRGHEDAVNELQFYPLVSNKSVPIIFSVGDSSCRVWHPLRKHNKQLQIIKQHKLGAEVESLALSPDGSLLATGARDKDIILSSLDVSLTEVDALPIEEQNEAAINYGATLWKKYTKKVMQKINTKTASLGDDFEAPQGNPKDTASLVGHAVHRAENKTKDNDILKETPAKSSDVSGIRESNDILKEQRARLRKSSPADIGITNELDSEGLSEGIHIDQKPKLRKSFPQSSNAVTINHIGNQYNEVHKKLVPEDSHSTKVRVNGHNSVVDINSNHSWVVVENGEVRLRGNGYQSFGESSSASSSNYCADVEDSVKDIYDYEDARF</sequence>
<reference evidence="5" key="2">
    <citation type="journal article" date="2023" name="Science">
        <title>Genomic signatures of disease resistance in endangered staghorn corals.</title>
        <authorList>
            <person name="Vollmer S.V."/>
            <person name="Selwyn J.D."/>
            <person name="Despard B.A."/>
            <person name="Roesel C.L."/>
        </authorList>
    </citation>
    <scope>NUCLEOTIDE SEQUENCE</scope>
    <source>
        <strain evidence="5">K2</strain>
    </source>
</reference>
<dbReference type="GO" id="GO:1990234">
    <property type="term" value="C:transferase complex"/>
    <property type="evidence" value="ECO:0007669"/>
    <property type="project" value="UniProtKB-ARBA"/>
</dbReference>
<dbReference type="SUPFAM" id="SSF50978">
    <property type="entry name" value="WD40 repeat-like"/>
    <property type="match status" value="1"/>
</dbReference>
<feature type="region of interest" description="Disordered" evidence="4">
    <location>
        <begin position="383"/>
        <end position="411"/>
    </location>
</feature>
<keyword evidence="2" id="KW-0677">Repeat</keyword>
<dbReference type="InterPro" id="IPR036322">
    <property type="entry name" value="WD40_repeat_dom_sf"/>
</dbReference>
<keyword evidence="1 3" id="KW-0853">WD repeat</keyword>
<proteinExistence type="predicted"/>
<evidence type="ECO:0000313" key="5">
    <source>
        <dbReference type="EMBL" id="KAK2562343.1"/>
    </source>
</evidence>
<feature type="repeat" description="WD" evidence="3">
    <location>
        <begin position="189"/>
        <end position="230"/>
    </location>
</feature>
<reference evidence="5" key="1">
    <citation type="journal article" date="2023" name="G3 (Bethesda)">
        <title>Whole genome assembly and annotation of the endangered Caribbean coral Acropora cervicornis.</title>
        <authorList>
            <person name="Selwyn J.D."/>
            <person name="Vollmer S.V."/>
        </authorList>
    </citation>
    <scope>NUCLEOTIDE SEQUENCE</scope>
    <source>
        <strain evidence="5">K2</strain>
    </source>
</reference>
<feature type="repeat" description="WD" evidence="3">
    <location>
        <begin position="11"/>
        <end position="52"/>
    </location>
</feature>
<dbReference type="SMART" id="SM00320">
    <property type="entry name" value="WD40"/>
    <property type="match status" value="7"/>
</dbReference>
<dbReference type="InterPro" id="IPR019775">
    <property type="entry name" value="WD40_repeat_CS"/>
</dbReference>
<comment type="caution">
    <text evidence="5">The sequence shown here is derived from an EMBL/GenBank/DDBJ whole genome shotgun (WGS) entry which is preliminary data.</text>
</comment>
<evidence type="ECO:0000256" key="3">
    <source>
        <dbReference type="PROSITE-ProRule" id="PRU00221"/>
    </source>
</evidence>
<feature type="compositionally biased region" description="Basic and acidic residues" evidence="4">
    <location>
        <begin position="383"/>
        <end position="398"/>
    </location>
</feature>
<gene>
    <name evidence="5" type="ORF">P5673_014623</name>
</gene>
<dbReference type="AlphaFoldDB" id="A0AAD9QJC3"/>
<evidence type="ECO:0000256" key="2">
    <source>
        <dbReference type="ARBA" id="ARBA00022737"/>
    </source>
</evidence>
<evidence type="ECO:0000256" key="1">
    <source>
        <dbReference type="ARBA" id="ARBA00022574"/>
    </source>
</evidence>